<dbReference type="Gene3D" id="1.10.260.40">
    <property type="entry name" value="lambda repressor-like DNA-binding domains"/>
    <property type="match status" value="1"/>
</dbReference>
<dbReference type="Proteomes" id="UP000546324">
    <property type="component" value="Unassembled WGS sequence"/>
</dbReference>
<dbReference type="InterPro" id="IPR001387">
    <property type="entry name" value="Cro/C1-type_HTH"/>
</dbReference>
<dbReference type="EMBL" id="JACHMQ010000001">
    <property type="protein sequence ID" value="MBB6397060.1"/>
    <property type="molecule type" value="Genomic_DNA"/>
</dbReference>
<dbReference type="PROSITE" id="PS50943">
    <property type="entry name" value="HTH_CROC1"/>
    <property type="match status" value="1"/>
</dbReference>
<dbReference type="InterPro" id="IPR010982">
    <property type="entry name" value="Lambda_DNA-bd_dom_sf"/>
</dbReference>
<proteinExistence type="predicted"/>
<evidence type="ECO:0000313" key="3">
    <source>
        <dbReference type="Proteomes" id="UP000546324"/>
    </source>
</evidence>
<accession>A0A7X0G1P2</accession>
<feature type="domain" description="HTH cro/C1-type" evidence="1">
    <location>
        <begin position="12"/>
        <end position="57"/>
    </location>
</feature>
<evidence type="ECO:0000313" key="2">
    <source>
        <dbReference type="EMBL" id="MBB6397060.1"/>
    </source>
</evidence>
<dbReference type="Pfam" id="PF13560">
    <property type="entry name" value="HTH_31"/>
    <property type="match status" value="1"/>
</dbReference>
<dbReference type="SUPFAM" id="SSF47413">
    <property type="entry name" value="lambda repressor-like DNA-binding domains"/>
    <property type="match status" value="1"/>
</dbReference>
<comment type="caution">
    <text evidence="2">The sequence shown here is derived from an EMBL/GenBank/DDBJ whole genome shotgun (WGS) entry which is preliminary data.</text>
</comment>
<name>A0A7X0G1P2_9ACTN</name>
<protein>
    <submittedName>
        <fullName evidence="2">Transcriptional regulator with XRE-family HTH domain</fullName>
    </submittedName>
</protein>
<dbReference type="CDD" id="cd00093">
    <property type="entry name" value="HTH_XRE"/>
    <property type="match status" value="1"/>
</dbReference>
<dbReference type="Gene3D" id="1.25.40.10">
    <property type="entry name" value="Tetratricopeptide repeat domain"/>
    <property type="match status" value="1"/>
</dbReference>
<gene>
    <name evidence="2" type="ORF">BKA00_003974</name>
</gene>
<keyword evidence="3" id="KW-1185">Reference proteome</keyword>
<dbReference type="RefSeq" id="WP_185027135.1">
    <property type="nucleotide sequence ID" value="NZ_JACHMQ010000001.1"/>
</dbReference>
<dbReference type="InterPro" id="IPR011990">
    <property type="entry name" value="TPR-like_helical_dom_sf"/>
</dbReference>
<dbReference type="SUPFAM" id="SSF48452">
    <property type="entry name" value="TPR-like"/>
    <property type="match status" value="1"/>
</dbReference>
<dbReference type="AlphaFoldDB" id="A0A7X0G1P2"/>
<evidence type="ECO:0000259" key="1">
    <source>
        <dbReference type="PROSITE" id="PS50943"/>
    </source>
</evidence>
<organism evidence="2 3">
    <name type="scientific">Actinomadura coerulea</name>
    <dbReference type="NCBI Taxonomy" id="46159"/>
    <lineage>
        <taxon>Bacteria</taxon>
        <taxon>Bacillati</taxon>
        <taxon>Actinomycetota</taxon>
        <taxon>Actinomycetes</taxon>
        <taxon>Streptosporangiales</taxon>
        <taxon>Thermomonosporaceae</taxon>
        <taxon>Actinomadura</taxon>
    </lineage>
</organism>
<dbReference type="GO" id="GO:0003677">
    <property type="term" value="F:DNA binding"/>
    <property type="evidence" value="ECO:0007669"/>
    <property type="project" value="InterPro"/>
</dbReference>
<reference evidence="2 3" key="1">
    <citation type="submission" date="2020-08" db="EMBL/GenBank/DDBJ databases">
        <title>Sequencing the genomes of 1000 actinobacteria strains.</title>
        <authorList>
            <person name="Klenk H.-P."/>
        </authorList>
    </citation>
    <scope>NUCLEOTIDE SEQUENCE [LARGE SCALE GENOMIC DNA]</scope>
    <source>
        <strain evidence="2 3">DSM 43675</strain>
    </source>
</reference>
<dbReference type="SMART" id="SM00530">
    <property type="entry name" value="HTH_XRE"/>
    <property type="match status" value="1"/>
</dbReference>
<sequence length="430" mass="46200">MVQLATTFGEELRRRRLAAGFSLTGLAQRVHYSKSQLSKVERGIKSPSRELVRLCDAALDAGGTLVALTQENRSSDQVTAETGSEEEEVWLMQLSPDGQSRFLPISRRQAVMTGAASVAGMSIGRPAVHSEKEDTSLLGSYRSLFDQYRQLGQASNAGPLVPVLIAQTHALQELSRHVGAGTRQGLLRLGSRYAEYIGWLVQENGDDAGALWWTRRAVELADASGDHNLAAYALVRRALVTLYRDDAEQTIGLARQAQSGGEPPRIRGLAAQREAQGHALAGDYDSCMRCLDQARTLLAQHAESAESPVIGTTNLPDPAEMVRGWCLYDLGRPGAAAQVIATQLAQVPEGAVRTRVRFGVRGALAHAADGEIDQACLLTRGLLRDITTIGSATVFADLRALARTLSRHPKNPSVSELMPGLGTALRAAVP</sequence>